<comment type="caution">
    <text evidence="1">The sequence shown here is derived from an EMBL/GenBank/DDBJ whole genome shotgun (WGS) entry which is preliminary data.</text>
</comment>
<name>A0A9D4A7C9_9ROSI</name>
<accession>A0A9D4A7C9</accession>
<evidence type="ECO:0000313" key="1">
    <source>
        <dbReference type="EMBL" id="KAH1097248.1"/>
    </source>
</evidence>
<gene>
    <name evidence="1" type="ORF">J1N35_014169</name>
</gene>
<dbReference type="EMBL" id="JAIQCV010000005">
    <property type="protein sequence ID" value="KAH1097248.1"/>
    <property type="molecule type" value="Genomic_DNA"/>
</dbReference>
<reference evidence="1 2" key="1">
    <citation type="journal article" date="2021" name="Plant Biotechnol. J.">
        <title>Multi-omics assisted identification of the key and species-specific regulatory components of drought-tolerant mechanisms in Gossypium stocksii.</title>
        <authorList>
            <person name="Yu D."/>
            <person name="Ke L."/>
            <person name="Zhang D."/>
            <person name="Wu Y."/>
            <person name="Sun Y."/>
            <person name="Mei J."/>
            <person name="Sun J."/>
            <person name="Sun Y."/>
        </authorList>
    </citation>
    <scope>NUCLEOTIDE SEQUENCE [LARGE SCALE GENOMIC DNA]</scope>
    <source>
        <strain evidence="2">cv. E1</strain>
        <tissue evidence="1">Leaf</tissue>
    </source>
</reference>
<organism evidence="1 2">
    <name type="scientific">Gossypium stocksii</name>
    <dbReference type="NCBI Taxonomy" id="47602"/>
    <lineage>
        <taxon>Eukaryota</taxon>
        <taxon>Viridiplantae</taxon>
        <taxon>Streptophyta</taxon>
        <taxon>Embryophyta</taxon>
        <taxon>Tracheophyta</taxon>
        <taxon>Spermatophyta</taxon>
        <taxon>Magnoliopsida</taxon>
        <taxon>eudicotyledons</taxon>
        <taxon>Gunneridae</taxon>
        <taxon>Pentapetalae</taxon>
        <taxon>rosids</taxon>
        <taxon>malvids</taxon>
        <taxon>Malvales</taxon>
        <taxon>Malvaceae</taxon>
        <taxon>Malvoideae</taxon>
        <taxon>Gossypium</taxon>
    </lineage>
</organism>
<evidence type="ECO:0000313" key="2">
    <source>
        <dbReference type="Proteomes" id="UP000828251"/>
    </source>
</evidence>
<dbReference type="Proteomes" id="UP000828251">
    <property type="component" value="Unassembled WGS sequence"/>
</dbReference>
<dbReference type="AlphaFoldDB" id="A0A9D4A7C9"/>
<proteinExistence type="predicted"/>
<sequence>MFRVWLPDDVICRINSIPPPHPNSGPDRVCWAQSTSGAFSVRSAYWTLKESSLNSNTWDLRELESFFGLPFSKDLSLTQSMSEVELVIILLTAFVDMRLRIWPMSFVIVLL</sequence>
<keyword evidence="2" id="KW-1185">Reference proteome</keyword>
<protein>
    <submittedName>
        <fullName evidence="1">Uncharacterized protein</fullName>
    </submittedName>
</protein>